<reference evidence="1 2" key="1">
    <citation type="journal article" date="2020" name="Mol. Biol. Evol.">
        <title>Distinct Expression and Methylation Patterns for Genes with Different Fates following a Single Whole-Genome Duplication in Flowering Plants.</title>
        <authorList>
            <person name="Shi T."/>
            <person name="Rahmani R.S."/>
            <person name="Gugger P.F."/>
            <person name="Wang M."/>
            <person name="Li H."/>
            <person name="Zhang Y."/>
            <person name="Li Z."/>
            <person name="Wang Q."/>
            <person name="Van de Peer Y."/>
            <person name="Marchal K."/>
            <person name="Chen J."/>
        </authorList>
    </citation>
    <scope>NUCLEOTIDE SEQUENCE [LARGE SCALE GENOMIC DNA]</scope>
    <source>
        <tissue evidence="1">Leaf</tissue>
    </source>
</reference>
<evidence type="ECO:0000313" key="2">
    <source>
        <dbReference type="Proteomes" id="UP000607653"/>
    </source>
</evidence>
<organism evidence="1 2">
    <name type="scientific">Nelumbo nucifera</name>
    <name type="common">Sacred lotus</name>
    <dbReference type="NCBI Taxonomy" id="4432"/>
    <lineage>
        <taxon>Eukaryota</taxon>
        <taxon>Viridiplantae</taxon>
        <taxon>Streptophyta</taxon>
        <taxon>Embryophyta</taxon>
        <taxon>Tracheophyta</taxon>
        <taxon>Spermatophyta</taxon>
        <taxon>Magnoliopsida</taxon>
        <taxon>Proteales</taxon>
        <taxon>Nelumbonaceae</taxon>
        <taxon>Nelumbo</taxon>
    </lineage>
</organism>
<proteinExistence type="predicted"/>
<keyword evidence="2" id="KW-1185">Reference proteome</keyword>
<name>A0A822XJX1_NELNU</name>
<accession>A0A822XJX1</accession>
<dbReference type="Proteomes" id="UP000607653">
    <property type="component" value="Unassembled WGS sequence"/>
</dbReference>
<protein>
    <submittedName>
        <fullName evidence="1">Uncharacterized protein</fullName>
    </submittedName>
</protein>
<dbReference type="AlphaFoldDB" id="A0A822XJX1"/>
<gene>
    <name evidence="1" type="ORF">HUJ06_020578</name>
</gene>
<evidence type="ECO:0000313" key="1">
    <source>
        <dbReference type="EMBL" id="DAD19115.1"/>
    </source>
</evidence>
<sequence>MESKYCGCCECCLGNKILFSHGNIFQEPRVADIISHLDN</sequence>
<comment type="caution">
    <text evidence="1">The sequence shown here is derived from an EMBL/GenBank/DDBJ whole genome shotgun (WGS) entry which is preliminary data.</text>
</comment>
<dbReference type="EMBL" id="DUZY01000001">
    <property type="protein sequence ID" value="DAD19115.1"/>
    <property type="molecule type" value="Genomic_DNA"/>
</dbReference>